<feature type="transmembrane region" description="Helical" evidence="8">
    <location>
        <begin position="234"/>
        <end position="252"/>
    </location>
</feature>
<dbReference type="InterPro" id="IPR036259">
    <property type="entry name" value="MFS_trans_sf"/>
</dbReference>
<sequence length="435" mass="47681">MVVGEVANLGYFLAGIGCGWVPPILNKYKNSATDFSLTTEDCSLIASLHYAGKGIACLLTLMLLDKVGRNAILIFGTTASLAVWLAVLFTKSVPLHFVIRLLFGLGAGATEMATPVYIGENSSPKLRSVFGGICIIFFYLGELVAFFVATYFSYQTIAIVFLAITAASFLSIFWLREPAQYLLARGQEEKAAQNFFILRGSSQAAKQEFEETKANLQQQKSHHFSIQLLADKSIRAVCIVNLFMYLIGYPPINAMSSLAFLPIGKVTPNELTVILGVVQLISVALSSTFIERFGRRSLLMSSAAICSVFQLVSGIVFYFEEQGTPLPFTNWLLFIFITGYSVVTAALMFPICTVVRSELLSPQLKPIGNCMSVVLNSIVSVGMTTAFLIVAETYGMKTNFFFFAAMGAAMFAYVYIDLPETRGLTLTEIQRALRN</sequence>
<keyword evidence="6 8" id="KW-1133">Transmembrane helix</keyword>
<keyword evidence="4" id="KW-0762">Sugar transport</keyword>
<dbReference type="InterPro" id="IPR005829">
    <property type="entry name" value="Sugar_transporter_CS"/>
</dbReference>
<evidence type="ECO:0000256" key="1">
    <source>
        <dbReference type="ARBA" id="ARBA00004651"/>
    </source>
</evidence>
<evidence type="ECO:0000256" key="2">
    <source>
        <dbReference type="ARBA" id="ARBA00022448"/>
    </source>
</evidence>
<feature type="domain" description="Major facilitator superfamily (MFS) profile" evidence="9">
    <location>
        <begin position="3"/>
        <end position="422"/>
    </location>
</feature>
<evidence type="ECO:0000256" key="6">
    <source>
        <dbReference type="ARBA" id="ARBA00022989"/>
    </source>
</evidence>
<dbReference type="PROSITE" id="PS50850">
    <property type="entry name" value="MFS"/>
    <property type="match status" value="1"/>
</dbReference>
<feature type="transmembrane region" description="Helical" evidence="8">
    <location>
        <begin position="129"/>
        <end position="151"/>
    </location>
</feature>
<feature type="transmembrane region" description="Helical" evidence="8">
    <location>
        <begin position="95"/>
        <end position="117"/>
    </location>
</feature>
<evidence type="ECO:0000313" key="11">
    <source>
        <dbReference type="Proteomes" id="UP001367676"/>
    </source>
</evidence>
<feature type="transmembrane region" description="Helical" evidence="8">
    <location>
        <begin position="400"/>
        <end position="416"/>
    </location>
</feature>
<accession>A0AAN9TGS4</accession>
<dbReference type="PROSITE" id="PS00217">
    <property type="entry name" value="SUGAR_TRANSPORT_2"/>
    <property type="match status" value="1"/>
</dbReference>
<gene>
    <name evidence="10" type="ORF">V9T40_004028</name>
</gene>
<dbReference type="GO" id="GO:0022857">
    <property type="term" value="F:transmembrane transporter activity"/>
    <property type="evidence" value="ECO:0007669"/>
    <property type="project" value="InterPro"/>
</dbReference>
<proteinExistence type="predicted"/>
<dbReference type="InterPro" id="IPR005828">
    <property type="entry name" value="MFS_sugar_transport-like"/>
</dbReference>
<organism evidence="10 11">
    <name type="scientific">Parthenolecanium corni</name>
    <dbReference type="NCBI Taxonomy" id="536013"/>
    <lineage>
        <taxon>Eukaryota</taxon>
        <taxon>Metazoa</taxon>
        <taxon>Ecdysozoa</taxon>
        <taxon>Arthropoda</taxon>
        <taxon>Hexapoda</taxon>
        <taxon>Insecta</taxon>
        <taxon>Pterygota</taxon>
        <taxon>Neoptera</taxon>
        <taxon>Paraneoptera</taxon>
        <taxon>Hemiptera</taxon>
        <taxon>Sternorrhyncha</taxon>
        <taxon>Coccoidea</taxon>
        <taxon>Coccidae</taxon>
        <taxon>Parthenolecanium</taxon>
    </lineage>
</organism>
<evidence type="ECO:0000313" key="10">
    <source>
        <dbReference type="EMBL" id="KAK7586152.1"/>
    </source>
</evidence>
<dbReference type="SUPFAM" id="SSF103473">
    <property type="entry name" value="MFS general substrate transporter"/>
    <property type="match status" value="1"/>
</dbReference>
<dbReference type="AlphaFoldDB" id="A0AAN9TGS4"/>
<feature type="transmembrane region" description="Helical" evidence="8">
    <location>
        <begin position="44"/>
        <end position="64"/>
    </location>
</feature>
<dbReference type="Gene3D" id="1.20.1250.20">
    <property type="entry name" value="MFS general substrate transporter like domains"/>
    <property type="match status" value="1"/>
</dbReference>
<keyword evidence="2" id="KW-0813">Transport</keyword>
<feature type="transmembrane region" description="Helical" evidence="8">
    <location>
        <begin position="272"/>
        <end position="290"/>
    </location>
</feature>
<dbReference type="InterPro" id="IPR050549">
    <property type="entry name" value="MFS_Trehalose_Transporter"/>
</dbReference>
<reference evidence="10 11" key="1">
    <citation type="submission" date="2024-03" db="EMBL/GenBank/DDBJ databases">
        <title>Adaptation during the transition from Ophiocordyceps entomopathogen to insect associate is accompanied by gene loss and intensified selection.</title>
        <authorList>
            <person name="Ward C.M."/>
            <person name="Onetto C.A."/>
            <person name="Borneman A.R."/>
        </authorList>
    </citation>
    <scope>NUCLEOTIDE SEQUENCE [LARGE SCALE GENOMIC DNA]</scope>
    <source>
        <strain evidence="10">AWRI1</strain>
        <tissue evidence="10">Single Adult Female</tissue>
    </source>
</reference>
<evidence type="ECO:0000259" key="9">
    <source>
        <dbReference type="PROSITE" id="PS50850"/>
    </source>
</evidence>
<evidence type="ECO:0000256" key="5">
    <source>
        <dbReference type="ARBA" id="ARBA00022692"/>
    </source>
</evidence>
<evidence type="ECO:0000256" key="4">
    <source>
        <dbReference type="ARBA" id="ARBA00022597"/>
    </source>
</evidence>
<keyword evidence="3" id="KW-1003">Cell membrane</keyword>
<feature type="transmembrane region" description="Helical" evidence="8">
    <location>
        <begin position="331"/>
        <end position="352"/>
    </location>
</feature>
<keyword evidence="11" id="KW-1185">Reference proteome</keyword>
<dbReference type="PANTHER" id="PTHR48021">
    <property type="match status" value="1"/>
</dbReference>
<comment type="caution">
    <text evidence="10">The sequence shown here is derived from an EMBL/GenBank/DDBJ whole genome shotgun (WGS) entry which is preliminary data.</text>
</comment>
<dbReference type="InterPro" id="IPR020846">
    <property type="entry name" value="MFS_dom"/>
</dbReference>
<comment type="subcellular location">
    <subcellularLocation>
        <location evidence="1">Cell membrane</location>
        <topology evidence="1">Multi-pass membrane protein</topology>
    </subcellularLocation>
</comment>
<feature type="transmembrane region" description="Helical" evidence="8">
    <location>
        <begin position="297"/>
        <end position="319"/>
    </location>
</feature>
<evidence type="ECO:0000256" key="3">
    <source>
        <dbReference type="ARBA" id="ARBA00022475"/>
    </source>
</evidence>
<keyword evidence="7 8" id="KW-0472">Membrane</keyword>
<dbReference type="PANTHER" id="PTHR48021:SF1">
    <property type="entry name" value="GH07001P-RELATED"/>
    <property type="match status" value="1"/>
</dbReference>
<evidence type="ECO:0000256" key="8">
    <source>
        <dbReference type="SAM" id="Phobius"/>
    </source>
</evidence>
<protein>
    <recommendedName>
        <fullName evidence="9">Major facilitator superfamily (MFS) profile domain-containing protein</fullName>
    </recommendedName>
</protein>
<feature type="transmembrane region" description="Helical" evidence="8">
    <location>
        <begin position="157"/>
        <end position="175"/>
    </location>
</feature>
<evidence type="ECO:0000256" key="7">
    <source>
        <dbReference type="ARBA" id="ARBA00023136"/>
    </source>
</evidence>
<dbReference type="EMBL" id="JBBCAQ010000027">
    <property type="protein sequence ID" value="KAK7586152.1"/>
    <property type="molecule type" value="Genomic_DNA"/>
</dbReference>
<name>A0AAN9TGS4_9HEMI</name>
<dbReference type="FunFam" id="1.20.1250.20:FF:000218">
    <property type="entry name" value="facilitated trehalose transporter Tret1"/>
    <property type="match status" value="1"/>
</dbReference>
<dbReference type="GO" id="GO:0005886">
    <property type="term" value="C:plasma membrane"/>
    <property type="evidence" value="ECO:0007669"/>
    <property type="project" value="UniProtKB-SubCell"/>
</dbReference>
<dbReference type="Pfam" id="PF00083">
    <property type="entry name" value="Sugar_tr"/>
    <property type="match status" value="1"/>
</dbReference>
<dbReference type="Proteomes" id="UP001367676">
    <property type="component" value="Unassembled WGS sequence"/>
</dbReference>
<feature type="transmembrane region" description="Helical" evidence="8">
    <location>
        <begin position="373"/>
        <end position="394"/>
    </location>
</feature>
<dbReference type="PROSITE" id="PS00216">
    <property type="entry name" value="SUGAR_TRANSPORT_1"/>
    <property type="match status" value="1"/>
</dbReference>
<feature type="transmembrane region" description="Helical" evidence="8">
    <location>
        <begin position="71"/>
        <end position="89"/>
    </location>
</feature>
<keyword evidence="5 8" id="KW-0812">Transmembrane</keyword>